<dbReference type="SUPFAM" id="SSF52047">
    <property type="entry name" value="RNI-like"/>
    <property type="match status" value="1"/>
</dbReference>
<evidence type="ECO:0000313" key="2">
    <source>
        <dbReference type="Proteomes" id="UP000559256"/>
    </source>
</evidence>
<dbReference type="AlphaFoldDB" id="A0A8H5CDH7"/>
<dbReference type="Proteomes" id="UP000559256">
    <property type="component" value="Unassembled WGS sequence"/>
</dbReference>
<name>A0A8H5CDH7_9AGAR</name>
<accession>A0A8H5CDH7</accession>
<sequence length="484" mass="54228">MMSCPVVGLPTELIEEIVQYLIKELDEDEFYNSDSRRNLFPCALSCSAFFRPAIRALWHTVELLPLLKLLPGFEVVDGSYVINGELDDVSLARFDLYSFMVKKLLVFETHPVHHSVYSSLAVARPLPLPSLTSVYCHAKLFSLDETMFMLSPSVESVLFFSCNDQVLIDYLSALSVLQEEAPMLRSLSIYGVSGKDFDIATVSQLEDLRELELNLYNLRIKEMQGPFYPLELKRLGLNGAVYSVQSALMVLDVYEYSEIETFSLTGSVLPAEAGQEIFSAIFSQWSGSMTSLELDICIMVLDEVVEPDAEDPLSDFLSPLYSLENLEVFDLRYRGDNDSFTDILISDICEAWPNLTKLKMDSHGFENAPTVTSLKVLAERCPKLKQVSIPLDITNAPAINHDTHTNKSLPSSHTLESITFLVEGEISLQYLLANGSASLPYHLDVAFPFLKEVYIQSSIWDKVMGVIKLFQDARRTQAAVTVSA</sequence>
<proteinExistence type="predicted"/>
<dbReference type="EMBL" id="JAACJM010000182">
    <property type="protein sequence ID" value="KAF5339710.1"/>
    <property type="molecule type" value="Genomic_DNA"/>
</dbReference>
<gene>
    <name evidence="1" type="ORF">D9758_014888</name>
</gene>
<dbReference type="InterPro" id="IPR032675">
    <property type="entry name" value="LRR_dom_sf"/>
</dbReference>
<protein>
    <submittedName>
        <fullName evidence="1">Uncharacterized protein</fullName>
    </submittedName>
</protein>
<dbReference type="OrthoDB" id="2631350at2759"/>
<evidence type="ECO:0000313" key="1">
    <source>
        <dbReference type="EMBL" id="KAF5339710.1"/>
    </source>
</evidence>
<dbReference type="Gene3D" id="3.80.10.10">
    <property type="entry name" value="Ribonuclease Inhibitor"/>
    <property type="match status" value="1"/>
</dbReference>
<keyword evidence="2" id="KW-1185">Reference proteome</keyword>
<reference evidence="1 2" key="1">
    <citation type="journal article" date="2020" name="ISME J.">
        <title>Uncovering the hidden diversity of litter-decomposition mechanisms in mushroom-forming fungi.</title>
        <authorList>
            <person name="Floudas D."/>
            <person name="Bentzer J."/>
            <person name="Ahren D."/>
            <person name="Johansson T."/>
            <person name="Persson P."/>
            <person name="Tunlid A."/>
        </authorList>
    </citation>
    <scope>NUCLEOTIDE SEQUENCE [LARGE SCALE GENOMIC DNA]</scope>
    <source>
        <strain evidence="1 2">CBS 291.85</strain>
    </source>
</reference>
<organism evidence="1 2">
    <name type="scientific">Tetrapyrgos nigripes</name>
    <dbReference type="NCBI Taxonomy" id="182062"/>
    <lineage>
        <taxon>Eukaryota</taxon>
        <taxon>Fungi</taxon>
        <taxon>Dikarya</taxon>
        <taxon>Basidiomycota</taxon>
        <taxon>Agaricomycotina</taxon>
        <taxon>Agaricomycetes</taxon>
        <taxon>Agaricomycetidae</taxon>
        <taxon>Agaricales</taxon>
        <taxon>Marasmiineae</taxon>
        <taxon>Marasmiaceae</taxon>
        <taxon>Tetrapyrgos</taxon>
    </lineage>
</organism>
<comment type="caution">
    <text evidence="1">The sequence shown here is derived from an EMBL/GenBank/DDBJ whole genome shotgun (WGS) entry which is preliminary data.</text>
</comment>